<keyword evidence="2" id="KW-1185">Reference proteome</keyword>
<evidence type="ECO:0000313" key="2">
    <source>
        <dbReference type="Proteomes" id="UP001163321"/>
    </source>
</evidence>
<accession>A0ACC0WAA5</accession>
<dbReference type="EMBL" id="CM047582">
    <property type="protein sequence ID" value="KAI9915699.1"/>
    <property type="molecule type" value="Genomic_DNA"/>
</dbReference>
<sequence>MKKHTKEWADIPPESTVKNRKRKKLKNNPNQDETACGCQSEDKTFRPAIASAHVRELRMDPQPLCNSSNAPEPCLKST</sequence>
<comment type="caution">
    <text evidence="1">The sequence shown here is derived from an EMBL/GenBank/DDBJ whole genome shotgun (WGS) entry which is preliminary data.</text>
</comment>
<protein>
    <submittedName>
        <fullName evidence="1">Uncharacterized protein</fullName>
    </submittedName>
</protein>
<organism evidence="1 2">
    <name type="scientific">Peronosclerospora sorghi</name>
    <dbReference type="NCBI Taxonomy" id="230839"/>
    <lineage>
        <taxon>Eukaryota</taxon>
        <taxon>Sar</taxon>
        <taxon>Stramenopiles</taxon>
        <taxon>Oomycota</taxon>
        <taxon>Peronosporomycetes</taxon>
        <taxon>Peronosporales</taxon>
        <taxon>Peronosporaceae</taxon>
        <taxon>Peronosclerospora</taxon>
    </lineage>
</organism>
<evidence type="ECO:0000313" key="1">
    <source>
        <dbReference type="EMBL" id="KAI9915699.1"/>
    </source>
</evidence>
<proteinExistence type="predicted"/>
<gene>
    <name evidence="1" type="ORF">PsorP6_008045</name>
</gene>
<dbReference type="Proteomes" id="UP001163321">
    <property type="component" value="Chromosome 3"/>
</dbReference>
<name>A0ACC0WAA5_9STRA</name>
<reference evidence="1 2" key="1">
    <citation type="journal article" date="2022" name="bioRxiv">
        <title>The genome of the oomycete Peronosclerospora sorghi, a cosmopolitan pathogen of maize and sorghum, is inflated with dispersed pseudogenes.</title>
        <authorList>
            <person name="Fletcher K."/>
            <person name="Martin F."/>
            <person name="Isakeit T."/>
            <person name="Cavanaugh K."/>
            <person name="Magill C."/>
            <person name="Michelmore R."/>
        </authorList>
    </citation>
    <scope>NUCLEOTIDE SEQUENCE [LARGE SCALE GENOMIC DNA]</scope>
    <source>
        <strain evidence="1">P6</strain>
    </source>
</reference>